<sequence length="105" mass="11767">MKLIQGFSFIELLLTLSIISGISLALLQQQVQIEQLLKQALYRAQASLLLDNNADRLMSGQSLSHPEKPFKLTMTKTTAEVLLNLNWGFSKQSNCCMLQRSLALD</sequence>
<dbReference type="NCBIfam" id="TIGR02532">
    <property type="entry name" value="IV_pilin_GFxxxE"/>
    <property type="match status" value="1"/>
</dbReference>
<keyword evidence="1" id="KW-0812">Transmembrane</keyword>
<feature type="transmembrane region" description="Helical" evidence="1">
    <location>
        <begin position="6"/>
        <end position="27"/>
    </location>
</feature>
<dbReference type="PATRIC" id="fig|456.5.peg.2971"/>
<dbReference type="Proteomes" id="UP000055035">
    <property type="component" value="Unassembled WGS sequence"/>
</dbReference>
<dbReference type="EMBL" id="LNYJ01000011">
    <property type="protein sequence ID" value="KTD18467.1"/>
    <property type="molecule type" value="Genomic_DNA"/>
</dbReference>
<comment type="caution">
    <text evidence="2">The sequence shown here is derived from an EMBL/GenBank/DDBJ whole genome shotgun (WGS) entry which is preliminary data.</text>
</comment>
<evidence type="ECO:0000313" key="2">
    <source>
        <dbReference type="EMBL" id="KTD18467.1"/>
    </source>
</evidence>
<reference evidence="2 3" key="1">
    <citation type="submission" date="2015-11" db="EMBL/GenBank/DDBJ databases">
        <title>Genomic analysis of 38 Legionella species identifies large and diverse effector repertoires.</title>
        <authorList>
            <person name="Burstein D."/>
            <person name="Amaro F."/>
            <person name="Zusman T."/>
            <person name="Lifshitz Z."/>
            <person name="Cohen O."/>
            <person name="Gilbert J.A."/>
            <person name="Pupko T."/>
            <person name="Shuman H.A."/>
            <person name="Segal G."/>
        </authorList>
    </citation>
    <scope>NUCLEOTIDE SEQUENCE [LARGE SCALE GENOMIC DNA]</scope>
    <source>
        <strain evidence="2 3">BL-540</strain>
    </source>
</reference>
<protein>
    <recommendedName>
        <fullName evidence="4">Tfp pilus assembly protein PilV</fullName>
    </recommendedName>
</protein>
<keyword evidence="1" id="KW-0472">Membrane</keyword>
<dbReference type="InterPro" id="IPR012902">
    <property type="entry name" value="N_methyl_site"/>
</dbReference>
<proteinExistence type="predicted"/>
<dbReference type="STRING" id="456.Ljor_2773"/>
<organism evidence="2 3">
    <name type="scientific">Legionella jordanis</name>
    <dbReference type="NCBI Taxonomy" id="456"/>
    <lineage>
        <taxon>Bacteria</taxon>
        <taxon>Pseudomonadati</taxon>
        <taxon>Pseudomonadota</taxon>
        <taxon>Gammaproteobacteria</taxon>
        <taxon>Legionellales</taxon>
        <taxon>Legionellaceae</taxon>
        <taxon>Legionella</taxon>
    </lineage>
</organism>
<evidence type="ECO:0000313" key="3">
    <source>
        <dbReference type="Proteomes" id="UP000055035"/>
    </source>
</evidence>
<gene>
    <name evidence="2" type="ORF">Ljor_2773</name>
</gene>
<dbReference type="RefSeq" id="WP_126320117.1">
    <property type="nucleotide sequence ID" value="NZ_CAXYJA010000003.1"/>
</dbReference>
<keyword evidence="1" id="KW-1133">Transmembrane helix</keyword>
<keyword evidence="3" id="KW-1185">Reference proteome</keyword>
<name>A0A0W0VEB4_9GAMM</name>
<accession>A0A0W0VEB4</accession>
<dbReference type="AlphaFoldDB" id="A0A0W0VEB4"/>
<evidence type="ECO:0000256" key="1">
    <source>
        <dbReference type="SAM" id="Phobius"/>
    </source>
</evidence>
<evidence type="ECO:0008006" key="4">
    <source>
        <dbReference type="Google" id="ProtNLM"/>
    </source>
</evidence>